<feature type="transmembrane region" description="Helical" evidence="8">
    <location>
        <begin position="6"/>
        <end position="26"/>
    </location>
</feature>
<evidence type="ECO:0000256" key="1">
    <source>
        <dbReference type="ARBA" id="ARBA00004651"/>
    </source>
</evidence>
<protein>
    <submittedName>
        <fullName evidence="11">Threonine/serine exporter family protein</fullName>
    </submittedName>
</protein>
<feature type="transmembrane region" description="Helical" evidence="8">
    <location>
        <begin position="83"/>
        <end position="102"/>
    </location>
</feature>
<accession>A0A2S0L5E1</accession>
<dbReference type="GeneID" id="78391807"/>
<dbReference type="EMBL" id="CP027228">
    <property type="protein sequence ID" value="AVM48414.1"/>
    <property type="molecule type" value="Genomic_DNA"/>
</dbReference>
<dbReference type="InterPro" id="IPR024528">
    <property type="entry name" value="ThrE_2"/>
</dbReference>
<keyword evidence="3" id="KW-0997">Cell inner membrane</keyword>
<organism evidence="10 12">
    <name type="scientific">Mogibacterium diversum</name>
    <dbReference type="NCBI Taxonomy" id="114527"/>
    <lineage>
        <taxon>Bacteria</taxon>
        <taxon>Bacillati</taxon>
        <taxon>Bacillota</taxon>
        <taxon>Clostridia</taxon>
        <taxon>Peptostreptococcales</taxon>
        <taxon>Anaerovoracaceae</taxon>
        <taxon>Mogibacterium</taxon>
    </lineage>
</organism>
<keyword evidence="2" id="KW-1003">Cell membrane</keyword>
<dbReference type="AlphaFoldDB" id="A0A2S0L5E1"/>
<dbReference type="GO" id="GO:0005886">
    <property type="term" value="C:plasma membrane"/>
    <property type="evidence" value="ECO:0007669"/>
    <property type="project" value="UniProtKB-SubCell"/>
</dbReference>
<feature type="transmembrane region" description="Helical" evidence="8">
    <location>
        <begin position="33"/>
        <end position="50"/>
    </location>
</feature>
<keyword evidence="4 8" id="KW-0812">Transmembrane</keyword>
<dbReference type="Proteomes" id="UP000722050">
    <property type="component" value="Unassembled WGS sequence"/>
</dbReference>
<keyword evidence="12" id="KW-1185">Reference proteome</keyword>
<comment type="similarity">
    <text evidence="7">Belongs to the ThrE exporter (TC 2.A.79) family.</text>
</comment>
<evidence type="ECO:0000256" key="2">
    <source>
        <dbReference type="ARBA" id="ARBA00022475"/>
    </source>
</evidence>
<feature type="transmembrane region" description="Helical" evidence="8">
    <location>
        <begin position="122"/>
        <end position="143"/>
    </location>
</feature>
<keyword evidence="5 8" id="KW-1133">Transmembrane helix</keyword>
<dbReference type="Pfam" id="PF12821">
    <property type="entry name" value="ThrE_2"/>
    <property type="match status" value="1"/>
</dbReference>
<dbReference type="PANTHER" id="PTHR34390:SF1">
    <property type="entry name" value="SUCCINATE TRANSPORTER SUBUNIT YJJB-RELATED"/>
    <property type="match status" value="1"/>
</dbReference>
<evidence type="ECO:0000256" key="5">
    <source>
        <dbReference type="ARBA" id="ARBA00022989"/>
    </source>
</evidence>
<dbReference type="EMBL" id="JABZQH010000223">
    <property type="protein sequence ID" value="MBF1352649.1"/>
    <property type="molecule type" value="Genomic_DNA"/>
</dbReference>
<dbReference type="PANTHER" id="PTHR34390">
    <property type="entry name" value="UPF0442 PROTEIN YJJB-RELATED"/>
    <property type="match status" value="1"/>
</dbReference>
<dbReference type="InterPro" id="IPR050539">
    <property type="entry name" value="ThrE_Dicarb/AminoAcid_Exp"/>
</dbReference>
<keyword evidence="6 8" id="KW-0472">Membrane</keyword>
<gene>
    <name evidence="10" type="ORF">C5Q96_05965</name>
    <name evidence="11" type="ORF">HXM71_05985</name>
</gene>
<sequence length="153" mass="16864">MTELHPSIIVQFISCTAACVGFALWFNVKGKQVLFCGIGAFCTWGMYVISDGILHNYFLATLVSAIFVAGYAQVMARVNKAPATIFQSVCAFPLVPGNNLYFVMYAMVMDMPKETASEGKQLVLNCLGIAMGFMVIEIVNKYGTLFYRKLKKA</sequence>
<name>A0A2S0L5E1_9FIRM</name>
<evidence type="ECO:0000256" key="3">
    <source>
        <dbReference type="ARBA" id="ARBA00022519"/>
    </source>
</evidence>
<evidence type="ECO:0000313" key="12">
    <source>
        <dbReference type="Proteomes" id="UP000237883"/>
    </source>
</evidence>
<evidence type="ECO:0000313" key="11">
    <source>
        <dbReference type="EMBL" id="MBF1352649.1"/>
    </source>
</evidence>
<evidence type="ECO:0000256" key="4">
    <source>
        <dbReference type="ARBA" id="ARBA00022692"/>
    </source>
</evidence>
<evidence type="ECO:0000256" key="6">
    <source>
        <dbReference type="ARBA" id="ARBA00023136"/>
    </source>
</evidence>
<evidence type="ECO:0000259" key="9">
    <source>
        <dbReference type="Pfam" id="PF12821"/>
    </source>
</evidence>
<proteinExistence type="inferred from homology"/>
<evidence type="ECO:0000256" key="7">
    <source>
        <dbReference type="ARBA" id="ARBA00034125"/>
    </source>
</evidence>
<reference evidence="11" key="3">
    <citation type="submission" date="2020-04" db="EMBL/GenBank/DDBJ databases">
        <title>Deep metagenomics examines the oral microbiome during advanced dental caries in children, revealing novel taxa and co-occurrences with host molecules.</title>
        <authorList>
            <person name="Baker J.L."/>
            <person name="Morton J.T."/>
            <person name="Dinis M."/>
            <person name="Alvarez R."/>
            <person name="Tran N.C."/>
            <person name="Knight R."/>
            <person name="Edlund A."/>
        </authorList>
    </citation>
    <scope>NUCLEOTIDE SEQUENCE</scope>
    <source>
        <strain evidence="11">JCVI_24_bin.8</strain>
    </source>
</reference>
<feature type="domain" description="Threonine/Serine exporter ThrE" evidence="9">
    <location>
        <begin position="11"/>
        <end position="138"/>
    </location>
</feature>
<dbReference type="Proteomes" id="UP000237883">
    <property type="component" value="Chromosome"/>
</dbReference>
<evidence type="ECO:0000256" key="8">
    <source>
        <dbReference type="SAM" id="Phobius"/>
    </source>
</evidence>
<reference evidence="10" key="1">
    <citation type="submission" date="2018-02" db="EMBL/GenBank/DDBJ databases">
        <authorList>
            <person name="Cohen D.B."/>
            <person name="Kent A.D."/>
        </authorList>
    </citation>
    <scope>NUCLEOTIDE SEQUENCE [LARGE SCALE GENOMIC DNA]</scope>
    <source>
        <strain evidence="10">CCUG 47132</strain>
    </source>
</reference>
<feature type="transmembrane region" description="Helical" evidence="8">
    <location>
        <begin position="56"/>
        <end position="76"/>
    </location>
</feature>
<dbReference type="KEGG" id="mdv:C5Q96_05965"/>
<evidence type="ECO:0000313" key="10">
    <source>
        <dbReference type="EMBL" id="AVM48414.1"/>
    </source>
</evidence>
<dbReference type="GO" id="GO:0015744">
    <property type="term" value="P:succinate transport"/>
    <property type="evidence" value="ECO:0007669"/>
    <property type="project" value="TreeGrafter"/>
</dbReference>
<dbReference type="RefSeq" id="WP_106057486.1">
    <property type="nucleotide sequence ID" value="NZ_CAURSC010000001.1"/>
</dbReference>
<reference evidence="12" key="2">
    <citation type="submission" date="2018-02" db="EMBL/GenBank/DDBJ databases">
        <authorList>
            <person name="Holder M.E."/>
            <person name="Ajami N.J."/>
            <person name="Petrosino J.F."/>
        </authorList>
    </citation>
    <scope>NUCLEOTIDE SEQUENCE [LARGE SCALE GENOMIC DNA]</scope>
    <source>
        <strain evidence="12">CCUG 47132</strain>
    </source>
</reference>
<dbReference type="OrthoDB" id="9810047at2"/>
<comment type="subcellular location">
    <subcellularLocation>
        <location evidence="1">Cell membrane</location>
        <topology evidence="1">Multi-pass membrane protein</topology>
    </subcellularLocation>
</comment>